<dbReference type="Pfam" id="PF00080">
    <property type="entry name" value="Sod_Cu"/>
    <property type="match status" value="1"/>
</dbReference>
<organism evidence="3 4">
    <name type="scientific">Oikopleura dioica</name>
    <name type="common">Tunicate</name>
    <dbReference type="NCBI Taxonomy" id="34765"/>
    <lineage>
        <taxon>Eukaryota</taxon>
        <taxon>Metazoa</taxon>
        <taxon>Chordata</taxon>
        <taxon>Tunicata</taxon>
        <taxon>Appendicularia</taxon>
        <taxon>Copelata</taxon>
        <taxon>Oikopleuridae</taxon>
        <taxon>Oikopleura</taxon>
    </lineage>
</organism>
<dbReference type="GO" id="GO:0005507">
    <property type="term" value="F:copper ion binding"/>
    <property type="evidence" value="ECO:0007669"/>
    <property type="project" value="InterPro"/>
</dbReference>
<dbReference type="SUPFAM" id="SSF49329">
    <property type="entry name" value="Cu,Zn superoxide dismutase-like"/>
    <property type="match status" value="1"/>
</dbReference>
<dbReference type="OrthoDB" id="2015551at2759"/>
<feature type="region of interest" description="Disordered" evidence="1">
    <location>
        <begin position="230"/>
        <end position="252"/>
    </location>
</feature>
<evidence type="ECO:0000256" key="1">
    <source>
        <dbReference type="SAM" id="MobiDB-lite"/>
    </source>
</evidence>
<evidence type="ECO:0000313" key="4">
    <source>
        <dbReference type="Proteomes" id="UP000001307"/>
    </source>
</evidence>
<evidence type="ECO:0000313" key="3">
    <source>
        <dbReference type="EMBL" id="CBY06950.1"/>
    </source>
</evidence>
<dbReference type="InterPro" id="IPR001424">
    <property type="entry name" value="SOD_Cu_Zn_dom"/>
</dbReference>
<dbReference type="AlphaFoldDB" id="E4WUD1"/>
<dbReference type="PANTHER" id="PTHR10003">
    <property type="entry name" value="SUPEROXIDE DISMUTASE CU-ZN -RELATED"/>
    <property type="match status" value="1"/>
</dbReference>
<dbReference type="InParanoid" id="E4WUD1"/>
<dbReference type="Gene3D" id="2.60.40.200">
    <property type="entry name" value="Superoxide dismutase, copper/zinc binding domain"/>
    <property type="match status" value="1"/>
</dbReference>
<accession>E4WUD1</accession>
<feature type="domain" description="Superoxide dismutase copper/zinc binding" evidence="2">
    <location>
        <begin position="180"/>
        <end position="323"/>
    </location>
</feature>
<protein>
    <recommendedName>
        <fullName evidence="2">Superoxide dismutase copper/zinc binding domain-containing protein</fullName>
    </recommendedName>
</protein>
<dbReference type="InterPro" id="IPR024134">
    <property type="entry name" value="SOD_Cu/Zn_/chaperone"/>
</dbReference>
<dbReference type="EMBL" id="FN653016">
    <property type="protein sequence ID" value="CBY06950.1"/>
    <property type="molecule type" value="Genomic_DNA"/>
</dbReference>
<dbReference type="Proteomes" id="UP000001307">
    <property type="component" value="Unassembled WGS sequence"/>
</dbReference>
<dbReference type="InterPro" id="IPR036423">
    <property type="entry name" value="SOD-like_Cu/Zn_dom_sf"/>
</dbReference>
<name>E4WUD1_OIKDI</name>
<evidence type="ECO:0000259" key="2">
    <source>
        <dbReference type="Pfam" id="PF00080"/>
    </source>
</evidence>
<sequence length="327" mass="35821">MKIFRLLPIFTAANSPASCEFGPEYSTFGTTETGDGFNCPEFSGVGKVRCKYECGEGRIQTFKKFFAEYKCTKNGNIKFKKEKVKPIGGNLETLCIPNNCHAKKQSQEIGGGFLKKPNFFETCGILYYDVKCENGDRYKKAAACDPRTGEFTNQEYFKNLCDNFGTEKYRCDFVAGQARVNGTINLEEIWMNGQRGVHLTGIISSPDRLFVDGEHGFHVHASNDPSDKCAATGGHFSSAPDQIHGPPTNDLPDRHAGDLGNIFVNDGAAIINIFDRIASLDESSPEFIGNRGIVLHALRDDGNPERDPTSTGAAGARLACCSIVKKN</sequence>
<gene>
    <name evidence="3" type="ORF">GSOID_T00006025001</name>
</gene>
<proteinExistence type="predicted"/>
<dbReference type="GO" id="GO:0006801">
    <property type="term" value="P:superoxide metabolic process"/>
    <property type="evidence" value="ECO:0007669"/>
    <property type="project" value="InterPro"/>
</dbReference>
<reference evidence="3 4" key="1">
    <citation type="journal article" date="2010" name="Science">
        <title>Plasticity of animal genome architecture unmasked by rapid evolution of a pelagic tunicate.</title>
        <authorList>
            <person name="Denoeud F."/>
            <person name="Henriet S."/>
            <person name="Mungpakdee S."/>
            <person name="Aury J.M."/>
            <person name="Da Silva C."/>
            <person name="Brinkmann H."/>
            <person name="Mikhaleva J."/>
            <person name="Olsen L.C."/>
            <person name="Jubin C."/>
            <person name="Canestro C."/>
            <person name="Bouquet J.M."/>
            <person name="Danks G."/>
            <person name="Poulain J."/>
            <person name="Campsteijn C."/>
            <person name="Adamski M."/>
            <person name="Cross I."/>
            <person name="Yadetie F."/>
            <person name="Muffato M."/>
            <person name="Louis A."/>
            <person name="Butcher S."/>
            <person name="Tsagkogeorga G."/>
            <person name="Konrad A."/>
            <person name="Singh S."/>
            <person name="Jensen M.F."/>
            <person name="Cong E.H."/>
            <person name="Eikeseth-Otteraa H."/>
            <person name="Noel B."/>
            <person name="Anthouard V."/>
            <person name="Porcel B.M."/>
            <person name="Kachouri-Lafond R."/>
            <person name="Nishino A."/>
            <person name="Ugolini M."/>
            <person name="Chourrout P."/>
            <person name="Nishida H."/>
            <person name="Aasland R."/>
            <person name="Huzurbazar S."/>
            <person name="Westhof E."/>
            <person name="Delsuc F."/>
            <person name="Lehrach H."/>
            <person name="Reinhardt R."/>
            <person name="Weissenbach J."/>
            <person name="Roy S.W."/>
            <person name="Artiguenave F."/>
            <person name="Postlethwait J.H."/>
            <person name="Manak J.R."/>
            <person name="Thompson E.M."/>
            <person name="Jaillon O."/>
            <person name="Du Pasquier L."/>
            <person name="Boudinot P."/>
            <person name="Liberles D.A."/>
            <person name="Volff J.N."/>
            <person name="Philippe H."/>
            <person name="Lenhard B."/>
            <person name="Roest Crollius H."/>
            <person name="Wincker P."/>
            <person name="Chourrout D."/>
        </authorList>
    </citation>
    <scope>NUCLEOTIDE SEQUENCE [LARGE SCALE GENOMIC DNA]</scope>
</reference>
<keyword evidence="4" id="KW-1185">Reference proteome</keyword>